<dbReference type="EMBL" id="JOJR01000030">
    <property type="protein sequence ID" value="RCN49762.1"/>
    <property type="molecule type" value="Genomic_DNA"/>
</dbReference>
<keyword evidence="1" id="KW-0472">Membrane</keyword>
<proteinExistence type="predicted"/>
<keyword evidence="3" id="KW-1185">Reference proteome</keyword>
<evidence type="ECO:0000313" key="2">
    <source>
        <dbReference type="EMBL" id="RCN49762.1"/>
    </source>
</evidence>
<feature type="transmembrane region" description="Helical" evidence="1">
    <location>
        <begin position="55"/>
        <end position="76"/>
    </location>
</feature>
<keyword evidence="1" id="KW-0812">Transmembrane</keyword>
<keyword evidence="1" id="KW-1133">Transmembrane helix</keyword>
<name>A0A368GZI9_ANCCA</name>
<reference evidence="2 3" key="1">
    <citation type="submission" date="2014-10" db="EMBL/GenBank/DDBJ databases">
        <title>Draft genome of the hookworm Ancylostoma caninum.</title>
        <authorList>
            <person name="Mitreva M."/>
        </authorList>
    </citation>
    <scope>NUCLEOTIDE SEQUENCE [LARGE SCALE GENOMIC DNA]</scope>
    <source>
        <strain evidence="2 3">Baltimore</strain>
    </source>
</reference>
<evidence type="ECO:0000256" key="1">
    <source>
        <dbReference type="SAM" id="Phobius"/>
    </source>
</evidence>
<gene>
    <name evidence="2" type="ORF">ANCCAN_04219</name>
</gene>
<dbReference type="AlphaFoldDB" id="A0A368GZI9"/>
<accession>A0A368GZI9</accession>
<dbReference type="Proteomes" id="UP000252519">
    <property type="component" value="Unassembled WGS sequence"/>
</dbReference>
<sequence>MGQAGQAHTKPLLKHGTAIFQISEIYRALGATTSIKTANIGFCVFLSERNTIRKLYNTLLSFYFALYFALSFYFALWNGF</sequence>
<protein>
    <submittedName>
        <fullName evidence="2">Uncharacterized protein</fullName>
    </submittedName>
</protein>
<comment type="caution">
    <text evidence="2">The sequence shown here is derived from an EMBL/GenBank/DDBJ whole genome shotgun (WGS) entry which is preliminary data.</text>
</comment>
<evidence type="ECO:0000313" key="3">
    <source>
        <dbReference type="Proteomes" id="UP000252519"/>
    </source>
</evidence>
<organism evidence="2 3">
    <name type="scientific">Ancylostoma caninum</name>
    <name type="common">Dog hookworm</name>
    <dbReference type="NCBI Taxonomy" id="29170"/>
    <lineage>
        <taxon>Eukaryota</taxon>
        <taxon>Metazoa</taxon>
        <taxon>Ecdysozoa</taxon>
        <taxon>Nematoda</taxon>
        <taxon>Chromadorea</taxon>
        <taxon>Rhabditida</taxon>
        <taxon>Rhabditina</taxon>
        <taxon>Rhabditomorpha</taxon>
        <taxon>Strongyloidea</taxon>
        <taxon>Ancylostomatidae</taxon>
        <taxon>Ancylostomatinae</taxon>
        <taxon>Ancylostoma</taxon>
    </lineage>
</organism>